<dbReference type="InterPro" id="IPR001650">
    <property type="entry name" value="Helicase_C-like"/>
</dbReference>
<dbReference type="RefSeq" id="WP_136930709.1">
    <property type="nucleotide sequence ID" value="NZ_SSMQ01000020.1"/>
</dbReference>
<dbReference type="InterPro" id="IPR011545">
    <property type="entry name" value="DEAD/DEAH_box_helicase_dom"/>
</dbReference>
<dbReference type="SMART" id="SM00487">
    <property type="entry name" value="DEXDc"/>
    <property type="match status" value="1"/>
</dbReference>
<name>A0A4U1JAE3_9BACT</name>
<evidence type="ECO:0000313" key="9">
    <source>
        <dbReference type="Proteomes" id="UP000309215"/>
    </source>
</evidence>
<keyword evidence="1" id="KW-0547">Nucleotide-binding</keyword>
<dbReference type="GO" id="GO:0003676">
    <property type="term" value="F:nucleic acid binding"/>
    <property type="evidence" value="ECO:0007669"/>
    <property type="project" value="InterPro"/>
</dbReference>
<dbReference type="Pfam" id="PF04408">
    <property type="entry name" value="WHD_HA2"/>
    <property type="match status" value="1"/>
</dbReference>
<dbReference type="PROSITE" id="PS51194">
    <property type="entry name" value="HELICASE_CTER"/>
    <property type="match status" value="1"/>
</dbReference>
<dbReference type="SUPFAM" id="SSF52540">
    <property type="entry name" value="P-loop containing nucleoside triphosphate hydrolases"/>
    <property type="match status" value="1"/>
</dbReference>
<dbReference type="Pfam" id="PF00270">
    <property type="entry name" value="DEAD"/>
    <property type="match status" value="1"/>
</dbReference>
<dbReference type="PIRSF" id="PIRSF005496">
    <property type="entry name" value="ATP_hel_hrpB"/>
    <property type="match status" value="1"/>
</dbReference>
<keyword evidence="3 8" id="KW-0347">Helicase</keyword>
<keyword evidence="4" id="KW-0067">ATP-binding</keyword>
<evidence type="ECO:0000259" key="6">
    <source>
        <dbReference type="PROSITE" id="PS51192"/>
    </source>
</evidence>
<dbReference type="FunFam" id="3.40.50.300:FF:002125">
    <property type="entry name" value="ATP-dependent helicase HrpB"/>
    <property type="match status" value="1"/>
</dbReference>
<evidence type="ECO:0000256" key="3">
    <source>
        <dbReference type="ARBA" id="ARBA00022806"/>
    </source>
</evidence>
<dbReference type="NCBIfam" id="TIGR01970">
    <property type="entry name" value="DEAH_box_HrpB"/>
    <property type="match status" value="1"/>
</dbReference>
<protein>
    <submittedName>
        <fullName evidence="8">ATP-dependent helicase HrpB</fullName>
    </submittedName>
</protein>
<dbReference type="EMBL" id="SSMQ01000020">
    <property type="protein sequence ID" value="TKD06281.1"/>
    <property type="molecule type" value="Genomic_DNA"/>
</dbReference>
<dbReference type="PANTHER" id="PTHR43519:SF1">
    <property type="entry name" value="ATP-DEPENDENT RNA HELICASE HRPB"/>
    <property type="match status" value="1"/>
</dbReference>
<dbReference type="Pfam" id="PF08482">
    <property type="entry name" value="HrpB_C"/>
    <property type="match status" value="1"/>
</dbReference>
<dbReference type="PROSITE" id="PS51192">
    <property type="entry name" value="HELICASE_ATP_BIND_1"/>
    <property type="match status" value="1"/>
</dbReference>
<feature type="domain" description="Helicase C-terminal" evidence="7">
    <location>
        <begin position="198"/>
        <end position="367"/>
    </location>
</feature>
<keyword evidence="2" id="KW-0378">Hydrolase</keyword>
<dbReference type="GO" id="GO:0004386">
    <property type="term" value="F:helicase activity"/>
    <property type="evidence" value="ECO:0007669"/>
    <property type="project" value="UniProtKB-KW"/>
</dbReference>
<dbReference type="PANTHER" id="PTHR43519">
    <property type="entry name" value="ATP-DEPENDENT RNA HELICASE HRPB"/>
    <property type="match status" value="1"/>
</dbReference>
<dbReference type="GO" id="GO:0005524">
    <property type="term" value="F:ATP binding"/>
    <property type="evidence" value="ECO:0007669"/>
    <property type="project" value="UniProtKB-KW"/>
</dbReference>
<dbReference type="InterPro" id="IPR014001">
    <property type="entry name" value="Helicase_ATP-bd"/>
</dbReference>
<dbReference type="Gene3D" id="3.40.50.300">
    <property type="entry name" value="P-loop containing nucleotide triphosphate hydrolases"/>
    <property type="match status" value="2"/>
</dbReference>
<sequence>MTLPIEPSLPEICTAIAERRRLVLEAPPGAGKTTRVPRALFEAGLAGAGEILVLEPRRLAARMAARRVAEEMGQKLGETVGCTMRFEDVSSPATRIRFVTEGVLTRRLVRDPTLEGVSVVVLDEFHERHVHADVSLALLARLTRERRKDLGLVVMSATLEADPIAAWLDAPIVRSMGRMYDVAIEHLERADDRPLEAQVASAVRRLVREGLDGDVLVFLPGSAEIRRAGEALRPIADAERLLVLPLHGMLTPAEQDRAVRPADRRKVILSTNVAESSVTIDGVVAVIDSGLARVASYAPWSGLPTLKVAKIARASAAQRAGRAGRTRPGRTLRLFTRGDLLARPEHDAPEILRVDLAETVLELCASGVGPLEELPFLDPPPRAAVTAAEELLRRLGAIDEARRVTPLGRRMLRFPAHPRQARLIVEAEARGVAEEGCVLAALLGEREVSVSGASSRRGGGRVQEHRSDLLHALDQLEMAELEGHAPDRLRALGLDPTRVFAVDRAAKQLARLVDRRKAPRPASAPDHERALLLATLAGYPDRVGRVRRPETATGRSGREIVFATGGSAVLAESSVLGTEEYVVAVDVEERTEGMKGRVVVRAASAVEADWLLDLFTDAITDTTDVRWNAAQERVEVTRRLAYEGLVLEESRVAATDPASIQRIGQALAEAACARGYRTFVRGDGLDTWLARVAFVRTHCPEAGLPVLDEAAIVETLRALCVGRQSFAELREADLGAALGERLTPEQARRVAEWAPETMQLPGGRRLRLEYGPDGTVSAASRLQDFFGLAEGPRVARGRVPVVLHLCAPNQRPVQVTTDLAGFWERHYPAIARELRRRYPKHAWPDDPRHATPPLPKGMRPS</sequence>
<dbReference type="Pfam" id="PF00271">
    <property type="entry name" value="Helicase_C"/>
    <property type="match status" value="1"/>
</dbReference>
<dbReference type="InterPro" id="IPR013689">
    <property type="entry name" value="RNA_helicase_ATP-dep_HrpB_C"/>
</dbReference>
<organism evidence="8 9">
    <name type="scientific">Polyangium fumosum</name>
    <dbReference type="NCBI Taxonomy" id="889272"/>
    <lineage>
        <taxon>Bacteria</taxon>
        <taxon>Pseudomonadati</taxon>
        <taxon>Myxococcota</taxon>
        <taxon>Polyangia</taxon>
        <taxon>Polyangiales</taxon>
        <taxon>Polyangiaceae</taxon>
        <taxon>Polyangium</taxon>
    </lineage>
</organism>
<dbReference type="SMART" id="SM00847">
    <property type="entry name" value="HA2"/>
    <property type="match status" value="1"/>
</dbReference>
<dbReference type="InterPro" id="IPR010225">
    <property type="entry name" value="HrpB"/>
</dbReference>
<proteinExistence type="predicted"/>
<dbReference type="CDD" id="cd18791">
    <property type="entry name" value="SF2_C_RHA"/>
    <property type="match status" value="1"/>
</dbReference>
<dbReference type="Gene3D" id="1.20.120.1080">
    <property type="match status" value="1"/>
</dbReference>
<evidence type="ECO:0000256" key="5">
    <source>
        <dbReference type="SAM" id="MobiDB-lite"/>
    </source>
</evidence>
<comment type="caution">
    <text evidence="8">The sequence shown here is derived from an EMBL/GenBank/DDBJ whole genome shotgun (WGS) entry which is preliminary data.</text>
</comment>
<dbReference type="SMART" id="SM00490">
    <property type="entry name" value="HELICc"/>
    <property type="match status" value="1"/>
</dbReference>
<evidence type="ECO:0000259" key="7">
    <source>
        <dbReference type="PROSITE" id="PS51194"/>
    </source>
</evidence>
<evidence type="ECO:0000256" key="2">
    <source>
        <dbReference type="ARBA" id="ARBA00022801"/>
    </source>
</evidence>
<evidence type="ECO:0000313" key="8">
    <source>
        <dbReference type="EMBL" id="TKD06281.1"/>
    </source>
</evidence>
<dbReference type="GO" id="GO:0016787">
    <property type="term" value="F:hydrolase activity"/>
    <property type="evidence" value="ECO:0007669"/>
    <property type="project" value="UniProtKB-KW"/>
</dbReference>
<dbReference type="OrthoDB" id="9805617at2"/>
<gene>
    <name evidence="8" type="primary">hrpB</name>
    <name evidence="8" type="ORF">E8A74_20395</name>
</gene>
<accession>A0A4U1JAE3</accession>
<reference evidence="8 9" key="1">
    <citation type="submission" date="2019-04" db="EMBL/GenBank/DDBJ databases">
        <authorList>
            <person name="Li Y."/>
            <person name="Wang J."/>
        </authorList>
    </citation>
    <scope>NUCLEOTIDE SEQUENCE [LARGE SCALE GENOMIC DNA]</scope>
    <source>
        <strain evidence="8 9">DSM 14668</strain>
    </source>
</reference>
<evidence type="ECO:0000256" key="1">
    <source>
        <dbReference type="ARBA" id="ARBA00022741"/>
    </source>
</evidence>
<evidence type="ECO:0000256" key="4">
    <source>
        <dbReference type="ARBA" id="ARBA00022840"/>
    </source>
</evidence>
<dbReference type="AlphaFoldDB" id="A0A4U1JAE3"/>
<feature type="region of interest" description="Disordered" evidence="5">
    <location>
        <begin position="841"/>
        <end position="861"/>
    </location>
</feature>
<feature type="domain" description="Helicase ATP-binding" evidence="6">
    <location>
        <begin position="13"/>
        <end position="159"/>
    </location>
</feature>
<dbReference type="Proteomes" id="UP000309215">
    <property type="component" value="Unassembled WGS sequence"/>
</dbReference>
<dbReference type="InterPro" id="IPR027417">
    <property type="entry name" value="P-loop_NTPase"/>
</dbReference>
<keyword evidence="9" id="KW-1185">Reference proteome</keyword>
<dbReference type="InterPro" id="IPR048333">
    <property type="entry name" value="HA2_WH"/>
</dbReference>
<dbReference type="InterPro" id="IPR007502">
    <property type="entry name" value="Helicase-assoc_dom"/>
</dbReference>